<dbReference type="Proteomes" id="UP000035489">
    <property type="component" value="Unassembled WGS sequence"/>
</dbReference>
<proteinExistence type="predicted"/>
<dbReference type="RefSeq" id="WP_047190788.1">
    <property type="nucleotide sequence ID" value="NZ_LCYG01000055.1"/>
</dbReference>
<comment type="caution">
    <text evidence="1">The sequence shown here is derived from an EMBL/GenBank/DDBJ whole genome shotgun (WGS) entry which is preliminary data.</text>
</comment>
<dbReference type="STRING" id="1225564.AA309_20015"/>
<evidence type="ECO:0000313" key="2">
    <source>
        <dbReference type="Proteomes" id="UP000035489"/>
    </source>
</evidence>
<dbReference type="PATRIC" id="fig|1225564.3.peg.5313"/>
<accession>A0A0H1R825</accession>
<gene>
    <name evidence="1" type="ORF">AA309_20015</name>
</gene>
<protein>
    <submittedName>
        <fullName evidence="1">Uncharacterized protein</fullName>
    </submittedName>
</protein>
<dbReference type="OrthoDB" id="9909807at2"/>
<dbReference type="EMBL" id="LCYG01000055">
    <property type="protein sequence ID" value="KLK91390.1"/>
    <property type="molecule type" value="Genomic_DNA"/>
</dbReference>
<name>A0A0H1R825_9HYPH</name>
<organism evidence="1 2">
    <name type="scientific">Microvirga vignae</name>
    <dbReference type="NCBI Taxonomy" id="1225564"/>
    <lineage>
        <taxon>Bacteria</taxon>
        <taxon>Pseudomonadati</taxon>
        <taxon>Pseudomonadota</taxon>
        <taxon>Alphaproteobacteria</taxon>
        <taxon>Hyphomicrobiales</taxon>
        <taxon>Methylobacteriaceae</taxon>
        <taxon>Microvirga</taxon>
    </lineage>
</organism>
<keyword evidence="2" id="KW-1185">Reference proteome</keyword>
<reference evidence="1 2" key="1">
    <citation type="submission" date="2015-05" db="EMBL/GenBank/DDBJ databases">
        <title>Draft genome sequence of Microvirga vignae strain BR3299, a novel nitrogen fixing bacteria isolated from Brazil semi-aired region.</title>
        <authorList>
            <person name="Zilli J.E."/>
            <person name="Passos S.R."/>
            <person name="Leite J."/>
            <person name="Baldani J.I."/>
            <person name="Xavier G.R."/>
            <person name="Rumjaneck N.G."/>
            <person name="Simoes-Araujo J.L."/>
        </authorList>
    </citation>
    <scope>NUCLEOTIDE SEQUENCE [LARGE SCALE GENOMIC DNA]</scope>
    <source>
        <strain evidence="1 2">BR3299</strain>
    </source>
</reference>
<sequence length="88" mass="9611">MRQRTMNNVLAFPRRRRVMCSDVSEQQVDEAQDRLNSLLTSGLIFCPACTGRGIFPHKRPVTGSIALSPCPCGGTDEDRIDVDFGGAA</sequence>
<evidence type="ECO:0000313" key="1">
    <source>
        <dbReference type="EMBL" id="KLK91390.1"/>
    </source>
</evidence>
<dbReference type="AlphaFoldDB" id="A0A0H1R825"/>